<dbReference type="NCBIfam" id="TIGR00217">
    <property type="entry name" value="malQ"/>
    <property type="match status" value="1"/>
</dbReference>
<evidence type="ECO:0000256" key="10">
    <source>
        <dbReference type="RuleBase" id="RU361207"/>
    </source>
</evidence>
<dbReference type="NCBIfam" id="NF011080">
    <property type="entry name" value="PRK14508.1-3"/>
    <property type="match status" value="1"/>
</dbReference>
<evidence type="ECO:0000256" key="7">
    <source>
        <dbReference type="ARBA" id="ARBA00023277"/>
    </source>
</evidence>
<protein>
    <recommendedName>
        <fullName evidence="4 10">4-alpha-glucanotransferase</fullName>
        <ecNumber evidence="3 10">2.4.1.25</ecNumber>
    </recommendedName>
    <alternativeName>
        <fullName evidence="8 10">Amylomaltase</fullName>
    </alternativeName>
    <alternativeName>
        <fullName evidence="9 10">Disproportionating enzyme</fullName>
    </alternativeName>
</protein>
<dbReference type="EMBL" id="CP107006">
    <property type="protein sequence ID" value="UYQ95968.1"/>
    <property type="molecule type" value="Genomic_DNA"/>
</dbReference>
<proteinExistence type="inferred from homology"/>
<dbReference type="InterPro" id="IPR017853">
    <property type="entry name" value="GH"/>
</dbReference>
<keyword evidence="6 10" id="KW-0808">Transferase</keyword>
<reference evidence="11" key="1">
    <citation type="submission" date="2022-10" db="EMBL/GenBank/DDBJ databases">
        <title>Chitinophaga sp. nov., isolated from soil.</title>
        <authorList>
            <person name="Jeon C.O."/>
        </authorList>
    </citation>
    <scope>NUCLEOTIDE SEQUENCE</scope>
    <source>
        <strain evidence="11">R8</strain>
    </source>
</reference>
<sequence length="482" mass="55628">MGYNAREFARLLHRAGQSIWQVLPLNPTDNSGFSPYSALSAMAGNTLLISPDCLVEDGLLHASDLKAHALPQQGKADFKAARIIKDKLLAKAYDKFNDGDFPPLKAAFDQFCEAQAWWLDDWAAFIVQMTACKGKPWYEWPEKYKNRSEGPSEEQMRREKWTQFIFERQWQGLKAYCHSLGIRIFGDLPFYVSYNSVDVWANKELFRLGPKGEMISVAGVPPDYFNDEGQLWGMPIYDWEQLKQTRYNWWVQRIRRNMEWFDLLRLDHFRAFAAYWEVPAGEKTAKKGEWVKGPGNELFRLLQKEMKSLPLVAEDLGEITDDVYALRDKFQLPGMKVLQFAFGEDMGTSPHIPHHHAENFLVYTGTHDNNTSKGWYFQDMDRNGRRRLNQYTGRRVADKDAHLVLCRLAYSSIAKTAILPMQDVLGLDGSARMNKPADTGANWLWRMLPGQFSETVVAMLKEWTLTYGRSNCESSNQKQEKT</sequence>
<dbReference type="Gene3D" id="3.20.20.80">
    <property type="entry name" value="Glycosidases"/>
    <property type="match status" value="1"/>
</dbReference>
<dbReference type="PANTHER" id="PTHR32438">
    <property type="entry name" value="4-ALPHA-GLUCANOTRANSFERASE DPE1, CHLOROPLASTIC/AMYLOPLASTIC"/>
    <property type="match status" value="1"/>
</dbReference>
<dbReference type="Pfam" id="PF02446">
    <property type="entry name" value="Glyco_hydro_77"/>
    <property type="match status" value="1"/>
</dbReference>
<accession>A0ABY6J8K1</accession>
<dbReference type="GO" id="GO:0004134">
    <property type="term" value="F:4-alpha-glucanotransferase activity"/>
    <property type="evidence" value="ECO:0007669"/>
    <property type="project" value="UniProtKB-EC"/>
</dbReference>
<dbReference type="Proteomes" id="UP001162741">
    <property type="component" value="Chromosome"/>
</dbReference>
<evidence type="ECO:0000256" key="9">
    <source>
        <dbReference type="ARBA" id="ARBA00031501"/>
    </source>
</evidence>
<keyword evidence="7 10" id="KW-0119">Carbohydrate metabolism</keyword>
<evidence type="ECO:0000256" key="4">
    <source>
        <dbReference type="ARBA" id="ARBA00020295"/>
    </source>
</evidence>
<comment type="catalytic activity">
    <reaction evidence="1 10">
        <text>Transfers a segment of a (1-&gt;4)-alpha-D-glucan to a new position in an acceptor, which may be glucose or a (1-&gt;4)-alpha-D-glucan.</text>
        <dbReference type="EC" id="2.4.1.25"/>
    </reaction>
</comment>
<gene>
    <name evidence="11" type="primary">malQ</name>
    <name evidence="11" type="ORF">MKQ68_05630</name>
</gene>
<evidence type="ECO:0000256" key="2">
    <source>
        <dbReference type="ARBA" id="ARBA00005684"/>
    </source>
</evidence>
<evidence type="ECO:0000256" key="3">
    <source>
        <dbReference type="ARBA" id="ARBA00012560"/>
    </source>
</evidence>
<evidence type="ECO:0000256" key="8">
    <source>
        <dbReference type="ARBA" id="ARBA00031423"/>
    </source>
</evidence>
<evidence type="ECO:0000256" key="6">
    <source>
        <dbReference type="ARBA" id="ARBA00022679"/>
    </source>
</evidence>
<dbReference type="SUPFAM" id="SSF51445">
    <property type="entry name" value="(Trans)glycosidases"/>
    <property type="match status" value="1"/>
</dbReference>
<comment type="similarity">
    <text evidence="2 10">Belongs to the disproportionating enzyme family.</text>
</comment>
<evidence type="ECO:0000313" key="12">
    <source>
        <dbReference type="Proteomes" id="UP001162741"/>
    </source>
</evidence>
<organism evidence="11 12">
    <name type="scientific">Chitinophaga horti</name>
    <dbReference type="NCBI Taxonomy" id="2920382"/>
    <lineage>
        <taxon>Bacteria</taxon>
        <taxon>Pseudomonadati</taxon>
        <taxon>Bacteroidota</taxon>
        <taxon>Chitinophagia</taxon>
        <taxon>Chitinophagales</taxon>
        <taxon>Chitinophagaceae</taxon>
        <taxon>Chitinophaga</taxon>
    </lineage>
</organism>
<dbReference type="InterPro" id="IPR003385">
    <property type="entry name" value="Glyco_hydro_77"/>
</dbReference>
<dbReference type="EC" id="2.4.1.25" evidence="3 10"/>
<keyword evidence="12" id="KW-1185">Reference proteome</keyword>
<name>A0ABY6J8K1_9BACT</name>
<evidence type="ECO:0000256" key="5">
    <source>
        <dbReference type="ARBA" id="ARBA00022676"/>
    </source>
</evidence>
<dbReference type="RefSeq" id="WP_264283636.1">
    <property type="nucleotide sequence ID" value="NZ_CP107006.1"/>
</dbReference>
<dbReference type="PANTHER" id="PTHR32438:SF5">
    <property type="entry name" value="4-ALPHA-GLUCANOTRANSFERASE DPE1, CHLOROPLASTIC_AMYLOPLASTIC"/>
    <property type="match status" value="1"/>
</dbReference>
<evidence type="ECO:0000313" key="11">
    <source>
        <dbReference type="EMBL" id="UYQ95968.1"/>
    </source>
</evidence>
<evidence type="ECO:0000256" key="1">
    <source>
        <dbReference type="ARBA" id="ARBA00000439"/>
    </source>
</evidence>
<keyword evidence="5 10" id="KW-0328">Glycosyltransferase</keyword>